<feature type="domain" description="ABC3 transporter permease C-terminal" evidence="9">
    <location>
        <begin position="719"/>
        <end position="834"/>
    </location>
</feature>
<dbReference type="PROSITE" id="PS51257">
    <property type="entry name" value="PROKAR_LIPOPROTEIN"/>
    <property type="match status" value="1"/>
</dbReference>
<feature type="transmembrane region" description="Helical" evidence="8">
    <location>
        <begin position="263"/>
        <end position="291"/>
    </location>
</feature>
<keyword evidence="5 8" id="KW-0472">Membrane</keyword>
<evidence type="ECO:0000256" key="1">
    <source>
        <dbReference type="ARBA" id="ARBA00004651"/>
    </source>
</evidence>
<feature type="region of interest" description="Disordered" evidence="7">
    <location>
        <begin position="62"/>
        <end position="83"/>
    </location>
</feature>
<comment type="subcellular location">
    <subcellularLocation>
        <location evidence="1">Cell membrane</location>
        <topology evidence="1">Multi-pass membrane protein</topology>
    </subcellularLocation>
</comment>
<comment type="similarity">
    <text evidence="6">Belongs to the ABC-4 integral membrane protein family.</text>
</comment>
<dbReference type="InterPro" id="IPR050250">
    <property type="entry name" value="Macrolide_Exporter_MacB"/>
</dbReference>
<reference evidence="11 12" key="1">
    <citation type="submission" date="2016-10" db="EMBL/GenBank/DDBJ databases">
        <authorList>
            <person name="de Groot N.N."/>
        </authorList>
    </citation>
    <scope>NUCLEOTIDE SEQUENCE [LARGE SCALE GENOMIC DNA]</scope>
    <source>
        <strain evidence="11 12">CPCC 202699</strain>
    </source>
</reference>
<feature type="domain" description="MacB-like periplasmic core" evidence="10">
    <location>
        <begin position="83"/>
        <end position="236"/>
    </location>
</feature>
<feature type="transmembrane region" description="Helical" evidence="8">
    <location>
        <begin position="805"/>
        <end position="824"/>
    </location>
</feature>
<feature type="transmembrane region" description="Helical" evidence="8">
    <location>
        <begin position="321"/>
        <end position="344"/>
    </location>
</feature>
<feature type="transmembrane region" description="Helical" evidence="8">
    <location>
        <begin position="489"/>
        <end position="512"/>
    </location>
</feature>
<feature type="transmembrane region" description="Helical" evidence="8">
    <location>
        <begin position="412"/>
        <end position="438"/>
    </location>
</feature>
<dbReference type="OrthoDB" id="3223244at2"/>
<evidence type="ECO:0000313" key="12">
    <source>
        <dbReference type="Proteomes" id="UP000199515"/>
    </source>
</evidence>
<evidence type="ECO:0000256" key="2">
    <source>
        <dbReference type="ARBA" id="ARBA00022475"/>
    </source>
</evidence>
<proteinExistence type="inferred from homology"/>
<organism evidence="11 12">
    <name type="scientific">Amycolatopsis xylanica</name>
    <dbReference type="NCBI Taxonomy" id="589385"/>
    <lineage>
        <taxon>Bacteria</taxon>
        <taxon>Bacillati</taxon>
        <taxon>Actinomycetota</taxon>
        <taxon>Actinomycetes</taxon>
        <taxon>Pseudonocardiales</taxon>
        <taxon>Pseudonocardiaceae</taxon>
        <taxon>Amycolatopsis</taxon>
    </lineage>
</organism>
<dbReference type="Pfam" id="PF02687">
    <property type="entry name" value="FtsX"/>
    <property type="match status" value="2"/>
</dbReference>
<dbReference type="STRING" id="589385.SAMN05421504_104463"/>
<dbReference type="GO" id="GO:0005886">
    <property type="term" value="C:plasma membrane"/>
    <property type="evidence" value="ECO:0007669"/>
    <property type="project" value="UniProtKB-SubCell"/>
</dbReference>
<dbReference type="GO" id="GO:0022857">
    <property type="term" value="F:transmembrane transporter activity"/>
    <property type="evidence" value="ECO:0007669"/>
    <property type="project" value="TreeGrafter"/>
</dbReference>
<dbReference type="AlphaFoldDB" id="A0A1H3GZT8"/>
<accession>A0A1H3GZT8</accession>
<evidence type="ECO:0000256" key="7">
    <source>
        <dbReference type="SAM" id="MobiDB-lite"/>
    </source>
</evidence>
<keyword evidence="12" id="KW-1185">Reference proteome</keyword>
<dbReference type="PANTHER" id="PTHR30572:SF4">
    <property type="entry name" value="ABC TRANSPORTER PERMEASE YTRF"/>
    <property type="match status" value="1"/>
</dbReference>
<dbReference type="RefSeq" id="WP_091291341.1">
    <property type="nucleotide sequence ID" value="NZ_FNON01000004.1"/>
</dbReference>
<keyword evidence="2" id="KW-1003">Cell membrane</keyword>
<dbReference type="PANTHER" id="PTHR30572">
    <property type="entry name" value="MEMBRANE COMPONENT OF TRANSPORTER-RELATED"/>
    <property type="match status" value="1"/>
</dbReference>
<evidence type="ECO:0000256" key="4">
    <source>
        <dbReference type="ARBA" id="ARBA00022989"/>
    </source>
</evidence>
<evidence type="ECO:0000256" key="8">
    <source>
        <dbReference type="SAM" id="Phobius"/>
    </source>
</evidence>
<evidence type="ECO:0000256" key="5">
    <source>
        <dbReference type="ARBA" id="ARBA00023136"/>
    </source>
</evidence>
<keyword evidence="4 8" id="KW-1133">Transmembrane helix</keyword>
<dbReference type="InterPro" id="IPR025857">
    <property type="entry name" value="MacB_PCD"/>
</dbReference>
<feature type="transmembrane region" description="Helical" evidence="8">
    <location>
        <begin position="714"/>
        <end position="737"/>
    </location>
</feature>
<feature type="transmembrane region" description="Helical" evidence="8">
    <location>
        <begin position="364"/>
        <end position="385"/>
    </location>
</feature>
<keyword evidence="3 8" id="KW-0812">Transmembrane</keyword>
<dbReference type="Proteomes" id="UP000199515">
    <property type="component" value="Unassembled WGS sequence"/>
</dbReference>
<evidence type="ECO:0000313" key="11">
    <source>
        <dbReference type="EMBL" id="SDY08843.1"/>
    </source>
</evidence>
<evidence type="ECO:0000259" key="10">
    <source>
        <dbReference type="Pfam" id="PF12704"/>
    </source>
</evidence>
<evidence type="ECO:0000256" key="6">
    <source>
        <dbReference type="ARBA" id="ARBA00038076"/>
    </source>
</evidence>
<gene>
    <name evidence="11" type="ORF">SAMN05421504_104463</name>
</gene>
<sequence>MLSLAMKTLRARKGAFAAAFLTLLVASTLITACGLLLQTGIAGGVPTERYRGTEVVVTADQSFHTEKPKKDRFEPDTPDSPDQLKERIRLDPALAAKLAAVPGVRAVVPDVSFPVTLGKQTPGAPVLGHGWDSAQLTPFELKSGKAPQRPNEIVVGQRAGLKVGDTVDVQVNDAPAPYRVSGVAEPSGGEFAKQATVFFTPDRATELAATGGRVDAFGVLAKPGTSVDALQESLEKALPAHGFEVRTGTDRGAGEFIDDGNALALLLALAGSFGGIALMIAVFVVSSTLALSVQQRQREMALLRAIGTTPRQLRQMVSGEAFVLGLLAAVVGCLPGFPVGKWLLEMFQGFGMVPREVELVNGPLPAVAVVSALVVAAVLAGLSAVRRAAKIRPTEALGDAATGRTLIGKGRLFTGLVLAAGSVALLIASAFLSGVAAAGAASGVAILLIIAIAVLGPVVAKVIAFLAAPLMRRYRVGGYLASANSTTNVGRLAGSIVPLVLAIGFGCVAMFVQTTQVRVAEESGKTSITADYVLTAPQGIPASVPAEIAAVPGVSSVTSLRQTQLKEELPPGTESMNDAIDTMVVSPGDLGKTLDLRPSQGDLTKVRGNDIAVSAATASSLDVSLGGSVKLRLGDATLVEVRVVSIFEREQGLGKIVVDRALVAGHTNSQRDDQVLIKADASALPVLKAQFPDLVVADGASVEAARTGALRANMWINLLVVGIIMLYTGIAVVNTLVMATGARRREFALLRLVGATRKQVLRTTRWESALVVVSSIILGSAVAAATLVPISIALSGSPMPYVPPALYFGLIGIVTVLGLAATEIPARLALRLKPVEAIGIKE</sequence>
<dbReference type="InterPro" id="IPR003838">
    <property type="entry name" value="ABC3_permease_C"/>
</dbReference>
<dbReference type="Pfam" id="PF12704">
    <property type="entry name" value="MacB_PCD"/>
    <property type="match status" value="1"/>
</dbReference>
<feature type="transmembrane region" description="Helical" evidence="8">
    <location>
        <begin position="444"/>
        <end position="468"/>
    </location>
</feature>
<dbReference type="EMBL" id="FNON01000004">
    <property type="protein sequence ID" value="SDY08843.1"/>
    <property type="molecule type" value="Genomic_DNA"/>
</dbReference>
<name>A0A1H3GZT8_9PSEU</name>
<evidence type="ECO:0000259" key="9">
    <source>
        <dbReference type="Pfam" id="PF02687"/>
    </source>
</evidence>
<feature type="compositionally biased region" description="Basic and acidic residues" evidence="7">
    <location>
        <begin position="63"/>
        <end position="75"/>
    </location>
</feature>
<feature type="transmembrane region" description="Helical" evidence="8">
    <location>
        <begin position="769"/>
        <end position="793"/>
    </location>
</feature>
<protein>
    <submittedName>
        <fullName evidence="11">Putative ABC transport system permease protein</fullName>
    </submittedName>
</protein>
<feature type="domain" description="ABC3 transporter permease C-terminal" evidence="9">
    <location>
        <begin position="272"/>
        <end position="392"/>
    </location>
</feature>
<evidence type="ECO:0000256" key="3">
    <source>
        <dbReference type="ARBA" id="ARBA00022692"/>
    </source>
</evidence>